<dbReference type="SUPFAM" id="SSF52129">
    <property type="entry name" value="Caspase-like"/>
    <property type="match status" value="1"/>
</dbReference>
<evidence type="ECO:0000259" key="1">
    <source>
        <dbReference type="PROSITE" id="PS50207"/>
    </source>
</evidence>
<sequence>MMASTSEWNGSYFIKSLCDVLCTHGQELPLHSIFEKLKQAVKNSCGTQSIEITDSTTKVISFVPNRDVCQTCTNLIVNRECGNCEIVEPNEQNQIADNCCAEPCSVSTAINGNIETGNTRIVLIGKSGEGKVQRGTQSWGKRHLKKMKQEFRSLKEQSGKQQIDLDVNYML</sequence>
<dbReference type="Pfam" id="PF00656">
    <property type="entry name" value="Peptidase_C14"/>
    <property type="match status" value="1"/>
</dbReference>
<dbReference type="EMBL" id="CAJPWZ010001052">
    <property type="protein sequence ID" value="CAG2206525.1"/>
    <property type="molecule type" value="Genomic_DNA"/>
</dbReference>
<accession>A0A8S3RNC2</accession>
<dbReference type="AlphaFoldDB" id="A0A8S3RNC2"/>
<feature type="domain" description="Caspase family p10" evidence="1">
    <location>
        <begin position="9"/>
        <end position="46"/>
    </location>
</feature>
<organism evidence="2 3">
    <name type="scientific">Mytilus edulis</name>
    <name type="common">Blue mussel</name>
    <dbReference type="NCBI Taxonomy" id="6550"/>
    <lineage>
        <taxon>Eukaryota</taxon>
        <taxon>Metazoa</taxon>
        <taxon>Spiralia</taxon>
        <taxon>Lophotrochozoa</taxon>
        <taxon>Mollusca</taxon>
        <taxon>Bivalvia</taxon>
        <taxon>Autobranchia</taxon>
        <taxon>Pteriomorphia</taxon>
        <taxon>Mytilida</taxon>
        <taxon>Mytiloidea</taxon>
        <taxon>Mytilidae</taxon>
        <taxon>Mytilinae</taxon>
        <taxon>Mytilus</taxon>
    </lineage>
</organism>
<dbReference type="Gene3D" id="3.40.50.1460">
    <property type="match status" value="1"/>
</dbReference>
<keyword evidence="3" id="KW-1185">Reference proteome</keyword>
<dbReference type="Proteomes" id="UP000683360">
    <property type="component" value="Unassembled WGS sequence"/>
</dbReference>
<dbReference type="InterPro" id="IPR029030">
    <property type="entry name" value="Caspase-like_dom_sf"/>
</dbReference>
<dbReference type="PROSITE" id="PS50207">
    <property type="entry name" value="CASPASE_P10"/>
    <property type="match status" value="1"/>
</dbReference>
<dbReference type="GO" id="GO:0004197">
    <property type="term" value="F:cysteine-type endopeptidase activity"/>
    <property type="evidence" value="ECO:0007669"/>
    <property type="project" value="InterPro"/>
</dbReference>
<proteinExistence type="predicted"/>
<protein>
    <recommendedName>
        <fullName evidence="1">Caspase family p10 domain-containing protein</fullName>
    </recommendedName>
</protein>
<dbReference type="InterPro" id="IPR002138">
    <property type="entry name" value="Pept_C14_p10"/>
</dbReference>
<comment type="caution">
    <text evidence="2">The sequence shown here is derived from an EMBL/GenBank/DDBJ whole genome shotgun (WGS) entry which is preliminary data.</text>
</comment>
<dbReference type="InterPro" id="IPR011600">
    <property type="entry name" value="Pept_C14_caspase"/>
</dbReference>
<name>A0A8S3RNC2_MYTED</name>
<reference evidence="2" key="1">
    <citation type="submission" date="2021-03" db="EMBL/GenBank/DDBJ databases">
        <authorList>
            <person name="Bekaert M."/>
        </authorList>
    </citation>
    <scope>NUCLEOTIDE SEQUENCE</scope>
</reference>
<evidence type="ECO:0000313" key="3">
    <source>
        <dbReference type="Proteomes" id="UP000683360"/>
    </source>
</evidence>
<gene>
    <name evidence="2" type="ORF">MEDL_20846</name>
</gene>
<dbReference type="GO" id="GO:0006508">
    <property type="term" value="P:proteolysis"/>
    <property type="evidence" value="ECO:0007669"/>
    <property type="project" value="InterPro"/>
</dbReference>
<evidence type="ECO:0000313" key="2">
    <source>
        <dbReference type="EMBL" id="CAG2206525.1"/>
    </source>
</evidence>